<protein>
    <recommendedName>
        <fullName evidence="12">Disease resistance RPP13-like protein 1</fullName>
    </recommendedName>
</protein>
<feature type="domain" description="Disease resistance N-terminal" evidence="7">
    <location>
        <begin position="32"/>
        <end position="98"/>
    </location>
</feature>
<feature type="domain" description="NB-ARC" evidence="6">
    <location>
        <begin position="117"/>
        <end position="269"/>
    </location>
</feature>
<evidence type="ECO:0000259" key="9">
    <source>
        <dbReference type="Pfam" id="PF25019"/>
    </source>
</evidence>
<evidence type="ECO:0000259" key="6">
    <source>
        <dbReference type="Pfam" id="PF00931"/>
    </source>
</evidence>
<dbReference type="GO" id="GO:0006952">
    <property type="term" value="P:defense response"/>
    <property type="evidence" value="ECO:0007669"/>
    <property type="project" value="UniProtKB-KW"/>
</dbReference>
<evidence type="ECO:0000256" key="5">
    <source>
        <dbReference type="ARBA" id="ARBA00022840"/>
    </source>
</evidence>
<dbReference type="InterPro" id="IPR056789">
    <property type="entry name" value="LRR_R13L1-DRL21"/>
</dbReference>
<dbReference type="InterPro" id="IPR032675">
    <property type="entry name" value="LRR_dom_sf"/>
</dbReference>
<dbReference type="InterPro" id="IPR041118">
    <property type="entry name" value="Rx_N"/>
</dbReference>
<keyword evidence="3" id="KW-0547">Nucleotide-binding</keyword>
<feature type="domain" description="R13L1/DRL21-like LRR repeat region" evidence="9">
    <location>
        <begin position="619"/>
        <end position="742"/>
    </location>
</feature>
<evidence type="ECO:0000256" key="1">
    <source>
        <dbReference type="ARBA" id="ARBA00022614"/>
    </source>
</evidence>
<evidence type="ECO:0000256" key="2">
    <source>
        <dbReference type="ARBA" id="ARBA00022737"/>
    </source>
</evidence>
<feature type="domain" description="Disease resistance protein winged helix" evidence="8">
    <location>
        <begin position="354"/>
        <end position="419"/>
    </location>
</feature>
<keyword evidence="11" id="KW-1185">Reference proteome</keyword>
<evidence type="ECO:0000259" key="7">
    <source>
        <dbReference type="Pfam" id="PF18052"/>
    </source>
</evidence>
<dbReference type="SUPFAM" id="SSF52047">
    <property type="entry name" value="RNI-like"/>
    <property type="match status" value="1"/>
</dbReference>
<dbReference type="Pfam" id="PF00931">
    <property type="entry name" value="NB-ARC"/>
    <property type="match status" value="1"/>
</dbReference>
<dbReference type="Gene3D" id="1.10.10.10">
    <property type="entry name" value="Winged helix-like DNA-binding domain superfamily/Winged helix DNA-binding domain"/>
    <property type="match status" value="1"/>
</dbReference>
<evidence type="ECO:0000313" key="10">
    <source>
        <dbReference type="EMBL" id="KAF3437372.1"/>
    </source>
</evidence>
<evidence type="ECO:0000313" key="11">
    <source>
        <dbReference type="Proteomes" id="UP000796880"/>
    </source>
</evidence>
<dbReference type="OrthoDB" id="1668230at2759"/>
<dbReference type="SUPFAM" id="SSF52540">
    <property type="entry name" value="P-loop containing nucleoside triphosphate hydrolases"/>
    <property type="match status" value="1"/>
</dbReference>
<dbReference type="Gene3D" id="3.80.10.10">
    <property type="entry name" value="Ribonuclease Inhibitor"/>
    <property type="match status" value="2"/>
</dbReference>
<dbReference type="AlphaFoldDB" id="A0A8K0DTV0"/>
<comment type="caution">
    <text evidence="10">The sequence shown here is derived from an EMBL/GenBank/DDBJ whole genome shotgun (WGS) entry which is preliminary data.</text>
</comment>
<dbReference type="InterPro" id="IPR002182">
    <property type="entry name" value="NB-ARC"/>
</dbReference>
<organism evidence="10 11">
    <name type="scientific">Rhamnella rubrinervis</name>
    <dbReference type="NCBI Taxonomy" id="2594499"/>
    <lineage>
        <taxon>Eukaryota</taxon>
        <taxon>Viridiplantae</taxon>
        <taxon>Streptophyta</taxon>
        <taxon>Embryophyta</taxon>
        <taxon>Tracheophyta</taxon>
        <taxon>Spermatophyta</taxon>
        <taxon>Magnoliopsida</taxon>
        <taxon>eudicotyledons</taxon>
        <taxon>Gunneridae</taxon>
        <taxon>Pentapetalae</taxon>
        <taxon>rosids</taxon>
        <taxon>fabids</taxon>
        <taxon>Rosales</taxon>
        <taxon>Rhamnaceae</taxon>
        <taxon>rhamnoid group</taxon>
        <taxon>Rhamneae</taxon>
        <taxon>Rhamnella</taxon>
    </lineage>
</organism>
<dbReference type="PANTHER" id="PTHR36766:SF40">
    <property type="entry name" value="DISEASE RESISTANCE PROTEIN RGA3"/>
    <property type="match status" value="1"/>
</dbReference>
<name>A0A8K0DTV0_9ROSA</name>
<dbReference type="Pfam" id="PF23559">
    <property type="entry name" value="WHD_DRP"/>
    <property type="match status" value="1"/>
</dbReference>
<keyword evidence="5" id="KW-0067">ATP-binding</keyword>
<dbReference type="EMBL" id="VOIH02000009">
    <property type="protein sequence ID" value="KAF3437372.1"/>
    <property type="molecule type" value="Genomic_DNA"/>
</dbReference>
<proteinExistence type="predicted"/>
<dbReference type="GO" id="GO:0005524">
    <property type="term" value="F:ATP binding"/>
    <property type="evidence" value="ECO:0007669"/>
    <property type="project" value="UniProtKB-KW"/>
</dbReference>
<dbReference type="InterPro" id="IPR001611">
    <property type="entry name" value="Leu-rich_rpt"/>
</dbReference>
<evidence type="ECO:0000259" key="8">
    <source>
        <dbReference type="Pfam" id="PF23559"/>
    </source>
</evidence>
<dbReference type="Gene3D" id="3.40.50.300">
    <property type="entry name" value="P-loop containing nucleotide triphosphate hydrolases"/>
    <property type="match status" value="1"/>
</dbReference>
<dbReference type="GO" id="GO:0051707">
    <property type="term" value="P:response to other organism"/>
    <property type="evidence" value="ECO:0007669"/>
    <property type="project" value="UniProtKB-ARBA"/>
</dbReference>
<keyword evidence="1" id="KW-0433">Leucine-rich repeat</keyword>
<dbReference type="InterPro" id="IPR058922">
    <property type="entry name" value="WHD_DRP"/>
</dbReference>
<dbReference type="PANTHER" id="PTHR36766">
    <property type="entry name" value="PLANT BROAD-SPECTRUM MILDEW RESISTANCE PROTEIN RPW8"/>
    <property type="match status" value="1"/>
</dbReference>
<dbReference type="InterPro" id="IPR036388">
    <property type="entry name" value="WH-like_DNA-bd_sf"/>
</dbReference>
<dbReference type="SUPFAM" id="SSF52058">
    <property type="entry name" value="L domain-like"/>
    <property type="match status" value="1"/>
</dbReference>
<dbReference type="InterPro" id="IPR042197">
    <property type="entry name" value="Apaf_helical"/>
</dbReference>
<keyword evidence="2" id="KW-0677">Repeat</keyword>
<dbReference type="Pfam" id="PF18052">
    <property type="entry name" value="Rx_N"/>
    <property type="match status" value="1"/>
</dbReference>
<gene>
    <name evidence="10" type="ORF">FNV43_RR20125</name>
</gene>
<dbReference type="Proteomes" id="UP000796880">
    <property type="component" value="Unassembled WGS sequence"/>
</dbReference>
<dbReference type="SMART" id="SM00369">
    <property type="entry name" value="LRR_TYP"/>
    <property type="match status" value="2"/>
</dbReference>
<dbReference type="Gene3D" id="1.10.8.430">
    <property type="entry name" value="Helical domain of apoptotic protease-activating factors"/>
    <property type="match status" value="1"/>
</dbReference>
<sequence>MAAALVGGALLSVSIQVFIDRMASQDVLEFFQRKKLNDLLLKKLKLKLLSANALLKDAEEKQIRNPDVREWIAELEEAIYDGDDLMDDINTEALQCKSPVFMERDKWLLTDDATCNKVSVIPIVGMGGIGKTTLAQLIYNDDKVKKYFEIKAWVCVSYEFDILTITQTILELVTSQTCHSKDLNQLQVKLKDILTGKKFLFVLDDIWNDNYIYWDTLKTSFESGAYGSKIIVTTRSERTANIMQTVPNHNPQIIMEEDCWSLFTKHAFDSAGSGVHLDLEVIGGQIVRKCKGLPLAVKSLGGVLRYELDPQEWNNVLKSDIWELSVKESDILPAPWLSYHLPSHLKRCFAYCSIFPKGYQFEKGHLILLWMAENLLERHKRKRAEEVGDEYFNTLLSKSLCQRHGNGGFTMHGLVNDLAKFVSGDFVLRFDDSYSHAVARKTRHLSYMKRNIPHMKNFDSIFENKHLHTILPLGYSLWNYRPNLFFRLLETMKYFRVLSLCEYSITKLPNSFCNLKHLSLTHLPEAIGKLKHLRHLDLSHTKIEKLPDSLCNLHDLYTLALSFCTMLTRLPTNLACLFNLRHLHIECTPLKEMPPQMSKMIYLQTLSDFVVSEHGGCNIAELKEFQNLRGSLCISRLQNVVDVEDGSMANLKEKKYLDRLSLSWDGDADDSKKEREVLDRLRPHTNLEKLVIRNYGGTEFPNWVGHHSFCGMVEVELSNCRNCYLLPPLGQLTSLKKLDIGGFDMVESTGKEFYYDGGSSFVTKPFKSLKYLSFSRMSMWKEWSVIGGDEEVVFSHLKKLYLCKCPMLNGARLPYHFPSLTSLHILDCDQLVNSLPRFQSPVFHLLTISNCPGLRSFPREGLPSILHTIEIHGCQKLESFREEGWPANLKSLVFSDCESLFTCSVQWNLQALTSLTSLKIISINEMLDSFPKVGQLPATLTHLELNDLQNLISLNGKAFQFLVSLKELRISFCSQLQCIPKEGLPTSLYCLDIYECGLLNQRCQSDIGEDWPKIAHIPVIQIH</sequence>
<keyword evidence="4" id="KW-0611">Plant defense</keyword>
<dbReference type="PROSITE" id="PS51450">
    <property type="entry name" value="LRR"/>
    <property type="match status" value="1"/>
</dbReference>
<dbReference type="Pfam" id="PF25019">
    <property type="entry name" value="LRR_R13L1-DRL21"/>
    <property type="match status" value="1"/>
</dbReference>
<evidence type="ECO:0000256" key="3">
    <source>
        <dbReference type="ARBA" id="ARBA00022741"/>
    </source>
</evidence>
<dbReference type="GO" id="GO:0043531">
    <property type="term" value="F:ADP binding"/>
    <property type="evidence" value="ECO:0007669"/>
    <property type="project" value="InterPro"/>
</dbReference>
<dbReference type="FunFam" id="3.40.50.300:FF:001091">
    <property type="entry name" value="Probable disease resistance protein At1g61300"/>
    <property type="match status" value="1"/>
</dbReference>
<evidence type="ECO:0008006" key="12">
    <source>
        <dbReference type="Google" id="ProtNLM"/>
    </source>
</evidence>
<accession>A0A8K0DTV0</accession>
<dbReference type="InterPro" id="IPR003591">
    <property type="entry name" value="Leu-rich_rpt_typical-subtyp"/>
</dbReference>
<dbReference type="PRINTS" id="PR00364">
    <property type="entry name" value="DISEASERSIST"/>
</dbReference>
<dbReference type="InterPro" id="IPR027417">
    <property type="entry name" value="P-loop_NTPase"/>
</dbReference>
<evidence type="ECO:0000256" key="4">
    <source>
        <dbReference type="ARBA" id="ARBA00022821"/>
    </source>
</evidence>
<reference evidence="10" key="1">
    <citation type="submission" date="2020-03" db="EMBL/GenBank/DDBJ databases">
        <title>A high-quality chromosome-level genome assembly of a woody plant with both climbing and erect habits, Rhamnella rubrinervis.</title>
        <authorList>
            <person name="Lu Z."/>
            <person name="Yang Y."/>
            <person name="Zhu X."/>
            <person name="Sun Y."/>
        </authorList>
    </citation>
    <scope>NUCLEOTIDE SEQUENCE</scope>
    <source>
        <strain evidence="10">BYM</strain>
        <tissue evidence="10">Leaf</tissue>
    </source>
</reference>